<dbReference type="Proteomes" id="UP000297716">
    <property type="component" value="Unassembled WGS sequence"/>
</dbReference>
<dbReference type="InterPro" id="IPR025110">
    <property type="entry name" value="AMP-bd_C"/>
</dbReference>
<sequence>MAQTAPRFPNDPVLVKLLKAAKRVSDSHVIIKDFVGFEKTYPELLGDVLKTRDQLKSLLPASDFDERGLLHEQSVYVTALTRTGYEYVVAFFAVRALGGAYVPLDPRAVVERQASVVSSATANCVLFDRGCTAELERLRAYVEKTEGKSLVTLPVVCNSPSMPAINISIDEALYLDPNGPGFVCMTSGTTGYSKGVVIRRTCLTYHPVHLTSGPLEEEGGTAVNYNESHWLGGAKNTVETIALGKKVFALECPASSKDVLEIFMHNRITYFIFNPALLRGMKDILLGHEELTKEKRETFSVHFKWLSFFFCIGGLVDQPTVDFWEAVIGLPLQNRYGASELADVVTMGLTKTYGSVGKLAPGIKMKLSEGTYGRLLIKSPNRFLGYLGNEEATRAVLDEQGYYKTGDIAELKDGEVLLHGRERDDYIVFGSSRISTLKVERCLLRLPYIAAACVVAVPVEEKKQLCGAVVRLKDVAGVKKVTLARIRADLPADLDVTMQPTVLRILGPEEELPDTATGKPIKRQVIEDFFYAGDCGRDWFSVDNPPPDVEFYGMPVLETA</sequence>
<dbReference type="InterPro" id="IPR000873">
    <property type="entry name" value="AMP-dep_synth/lig_dom"/>
</dbReference>
<dbReference type="InterPro" id="IPR045851">
    <property type="entry name" value="AMP-bd_C_sf"/>
</dbReference>
<dbReference type="PANTHER" id="PTHR43201">
    <property type="entry name" value="ACYL-COA SYNTHETASE"/>
    <property type="match status" value="1"/>
</dbReference>
<dbReference type="PROSITE" id="PS00455">
    <property type="entry name" value="AMP_BINDING"/>
    <property type="match status" value="1"/>
</dbReference>
<dbReference type="Gene3D" id="3.40.50.12780">
    <property type="entry name" value="N-terminal domain of ligase-like"/>
    <property type="match status" value="1"/>
</dbReference>
<dbReference type="Pfam" id="PF00501">
    <property type="entry name" value="AMP-binding"/>
    <property type="match status" value="1"/>
</dbReference>
<comment type="caution">
    <text evidence="4">The sequence shown here is derived from an EMBL/GenBank/DDBJ whole genome shotgun (WGS) entry which is preliminary data.</text>
</comment>
<feature type="domain" description="AMP-binding enzyme C-terminal" evidence="3">
    <location>
        <begin position="438"/>
        <end position="519"/>
    </location>
</feature>
<dbReference type="OrthoDB" id="6614653at2759"/>
<dbReference type="Gene3D" id="3.30.300.30">
    <property type="match status" value="1"/>
</dbReference>
<accession>A0A4Z0ZC61</accession>
<organism evidence="4 5">
    <name type="scientific">Xylaria hypoxylon</name>
    <dbReference type="NCBI Taxonomy" id="37992"/>
    <lineage>
        <taxon>Eukaryota</taxon>
        <taxon>Fungi</taxon>
        <taxon>Dikarya</taxon>
        <taxon>Ascomycota</taxon>
        <taxon>Pezizomycotina</taxon>
        <taxon>Sordariomycetes</taxon>
        <taxon>Xylariomycetidae</taxon>
        <taxon>Xylariales</taxon>
        <taxon>Xylariaceae</taxon>
        <taxon>Xylaria</taxon>
    </lineage>
</organism>
<dbReference type="EMBL" id="SKBN01000030">
    <property type="protein sequence ID" value="TGJ86282.1"/>
    <property type="molecule type" value="Genomic_DNA"/>
</dbReference>
<evidence type="ECO:0000259" key="3">
    <source>
        <dbReference type="Pfam" id="PF13193"/>
    </source>
</evidence>
<dbReference type="STRING" id="37992.A0A4Z0ZC61"/>
<feature type="domain" description="AMP-dependent synthetase/ligase" evidence="2">
    <location>
        <begin position="72"/>
        <end position="387"/>
    </location>
</feature>
<comment type="similarity">
    <text evidence="1">Belongs to the ATP-dependent AMP-binding enzyme family.</text>
</comment>
<dbReference type="InterPro" id="IPR042099">
    <property type="entry name" value="ANL_N_sf"/>
</dbReference>
<evidence type="ECO:0000313" key="5">
    <source>
        <dbReference type="Proteomes" id="UP000297716"/>
    </source>
</evidence>
<dbReference type="SUPFAM" id="SSF56801">
    <property type="entry name" value="Acetyl-CoA synthetase-like"/>
    <property type="match status" value="1"/>
</dbReference>
<dbReference type="GO" id="GO:0006631">
    <property type="term" value="P:fatty acid metabolic process"/>
    <property type="evidence" value="ECO:0007669"/>
    <property type="project" value="TreeGrafter"/>
</dbReference>
<evidence type="ECO:0000313" key="4">
    <source>
        <dbReference type="EMBL" id="TGJ86282.1"/>
    </source>
</evidence>
<dbReference type="GO" id="GO:0031956">
    <property type="term" value="F:medium-chain fatty acid-CoA ligase activity"/>
    <property type="evidence" value="ECO:0007669"/>
    <property type="project" value="TreeGrafter"/>
</dbReference>
<dbReference type="Pfam" id="PF13193">
    <property type="entry name" value="AMP-binding_C"/>
    <property type="match status" value="1"/>
</dbReference>
<dbReference type="PANTHER" id="PTHR43201:SF8">
    <property type="entry name" value="ACYL-COA SYNTHETASE FAMILY MEMBER 3"/>
    <property type="match status" value="1"/>
</dbReference>
<protein>
    <recommendedName>
        <fullName evidence="6">AMP-dependent synthetase/ligase domain-containing protein</fullName>
    </recommendedName>
</protein>
<keyword evidence="5" id="KW-1185">Reference proteome</keyword>
<dbReference type="AlphaFoldDB" id="A0A4Z0ZC61"/>
<evidence type="ECO:0000256" key="1">
    <source>
        <dbReference type="ARBA" id="ARBA00006432"/>
    </source>
</evidence>
<gene>
    <name evidence="4" type="ORF">E0Z10_g2479</name>
</gene>
<proteinExistence type="inferred from homology"/>
<name>A0A4Z0ZC61_9PEZI</name>
<evidence type="ECO:0008006" key="6">
    <source>
        <dbReference type="Google" id="ProtNLM"/>
    </source>
</evidence>
<reference evidence="4 5" key="1">
    <citation type="submission" date="2019-03" db="EMBL/GenBank/DDBJ databases">
        <title>Draft genome sequence of Xylaria hypoxylon DSM 108379, a ubiquitous saprotrophic-parasitic fungi on hardwood.</title>
        <authorList>
            <person name="Buettner E."/>
            <person name="Leonhardt S."/>
            <person name="Gebauer A.M."/>
            <person name="Liers C."/>
            <person name="Hofrichter M."/>
            <person name="Kellner H."/>
        </authorList>
    </citation>
    <scope>NUCLEOTIDE SEQUENCE [LARGE SCALE GENOMIC DNA]</scope>
    <source>
        <strain evidence="4 5">DSM 108379</strain>
    </source>
</reference>
<evidence type="ECO:0000259" key="2">
    <source>
        <dbReference type="Pfam" id="PF00501"/>
    </source>
</evidence>
<dbReference type="InterPro" id="IPR020845">
    <property type="entry name" value="AMP-binding_CS"/>
</dbReference>